<name>A0A1M6IWR2_9FIRM</name>
<sequence length="434" mass="50380">MEILSLGQKVKLYRKKMNLTLKELAGDRITAAQISHIERDKSYPSQDLLEYFAKKLGVTVEYLVESKEAQVKKICEVRLLEVETLIYNEEYHKAGKIVEWVIKLVEEHGIVDLEGLAKHLMGQIYIRLKNYKEAAHYLEESIRAYSSFGDHEGVIKSYLQLGLVYYHKNYFHSALDKYNQAELILKKNNIYNLELSYKTFFNISLCYVGLGQGNSALDYALKVKEVQEKMENHQDQGKTLTLLATGYMESGDLQAAKECLQQALSIYRKENEKKEIAFIENNLGHIYRKTGKYEEALHHLEKAYRLKKEIGDTTLPNTIFEYVQYYMEQKDYEKAEALIQEALSYAKGYQRELHRVDALRHLAQIQRRKQDYDKAIAAVEEGVEILQKMQLPKQLAASYLDLAELYGEVGEEKRSVAFYQKGIEIFKKTGVINM</sequence>
<dbReference type="PROSITE" id="PS50293">
    <property type="entry name" value="TPR_REGION"/>
    <property type="match status" value="1"/>
</dbReference>
<dbReference type="SUPFAM" id="SSF48452">
    <property type="entry name" value="TPR-like"/>
    <property type="match status" value="3"/>
</dbReference>
<dbReference type="PANTHER" id="PTHR46630">
    <property type="entry name" value="TETRATRICOPEPTIDE REPEAT PROTEIN 29"/>
    <property type="match status" value="1"/>
</dbReference>
<dbReference type="SMART" id="SM00530">
    <property type="entry name" value="HTH_XRE"/>
    <property type="match status" value="1"/>
</dbReference>
<evidence type="ECO:0000256" key="7">
    <source>
        <dbReference type="SAM" id="Coils"/>
    </source>
</evidence>
<dbReference type="Pfam" id="PF13424">
    <property type="entry name" value="TPR_12"/>
    <property type="match status" value="3"/>
</dbReference>
<evidence type="ECO:0000256" key="6">
    <source>
        <dbReference type="PROSITE-ProRule" id="PRU00339"/>
    </source>
</evidence>
<dbReference type="InterPro" id="IPR019734">
    <property type="entry name" value="TPR_rpt"/>
</dbReference>
<keyword evidence="7" id="KW-0175">Coiled coil</keyword>
<dbReference type="OrthoDB" id="2986817at2"/>
<dbReference type="PROSITE" id="PS50943">
    <property type="entry name" value="HTH_CROC1"/>
    <property type="match status" value="1"/>
</dbReference>
<reference evidence="10" key="1">
    <citation type="submission" date="2016-11" db="EMBL/GenBank/DDBJ databases">
        <authorList>
            <person name="Varghese N."/>
            <person name="Submissions S."/>
        </authorList>
    </citation>
    <scope>NUCLEOTIDE SEQUENCE [LARGE SCALE GENOMIC DNA]</scope>
    <source>
        <strain evidence="10">DSM 17957</strain>
    </source>
</reference>
<protein>
    <submittedName>
        <fullName evidence="9">Tetratricopeptide repeat-containing protein</fullName>
    </submittedName>
</protein>
<dbReference type="Pfam" id="PF13181">
    <property type="entry name" value="TPR_8"/>
    <property type="match status" value="1"/>
</dbReference>
<evidence type="ECO:0000259" key="8">
    <source>
        <dbReference type="PROSITE" id="PS50943"/>
    </source>
</evidence>
<dbReference type="Gene3D" id="1.10.260.40">
    <property type="entry name" value="lambda repressor-like DNA-binding domains"/>
    <property type="match status" value="1"/>
</dbReference>
<feature type="coiled-coil region" evidence="7">
    <location>
        <begin position="332"/>
        <end position="382"/>
    </location>
</feature>
<feature type="domain" description="HTH cro/C1-type" evidence="8">
    <location>
        <begin position="10"/>
        <end position="63"/>
    </location>
</feature>
<keyword evidence="3" id="KW-0677">Repeat</keyword>
<evidence type="ECO:0000256" key="4">
    <source>
        <dbReference type="ARBA" id="ARBA00022803"/>
    </source>
</evidence>
<keyword evidence="2" id="KW-0963">Cytoplasm</keyword>
<dbReference type="SMART" id="SM00028">
    <property type="entry name" value="TPR"/>
    <property type="match status" value="8"/>
</dbReference>
<proteinExistence type="inferred from homology"/>
<dbReference type="InterPro" id="IPR013105">
    <property type="entry name" value="TPR_2"/>
</dbReference>
<organism evidence="9 10">
    <name type="scientific">Geosporobacter subterraneus DSM 17957</name>
    <dbReference type="NCBI Taxonomy" id="1121919"/>
    <lineage>
        <taxon>Bacteria</taxon>
        <taxon>Bacillati</taxon>
        <taxon>Bacillota</taxon>
        <taxon>Clostridia</taxon>
        <taxon>Peptostreptococcales</taxon>
        <taxon>Thermotaleaceae</taxon>
        <taxon>Geosporobacter</taxon>
    </lineage>
</organism>
<dbReference type="Pfam" id="PF07719">
    <property type="entry name" value="TPR_2"/>
    <property type="match status" value="1"/>
</dbReference>
<keyword evidence="4 6" id="KW-0802">TPR repeat</keyword>
<dbReference type="RefSeq" id="WP_110941113.1">
    <property type="nucleotide sequence ID" value="NZ_FQZV01000023.1"/>
</dbReference>
<feature type="repeat" description="TPR" evidence="6">
    <location>
        <begin position="155"/>
        <end position="188"/>
    </location>
</feature>
<dbReference type="InterPro" id="IPR001387">
    <property type="entry name" value="Cro/C1-type_HTH"/>
</dbReference>
<feature type="repeat" description="TPR" evidence="6">
    <location>
        <begin position="277"/>
        <end position="310"/>
    </location>
</feature>
<dbReference type="CDD" id="cd00093">
    <property type="entry name" value="HTH_XRE"/>
    <property type="match status" value="1"/>
</dbReference>
<dbReference type="GO" id="GO:0005737">
    <property type="term" value="C:cytoplasm"/>
    <property type="evidence" value="ECO:0007669"/>
    <property type="project" value="UniProtKB-SubCell"/>
</dbReference>
<dbReference type="SUPFAM" id="SSF47413">
    <property type="entry name" value="lambda repressor-like DNA-binding domains"/>
    <property type="match status" value="1"/>
</dbReference>
<dbReference type="AlphaFoldDB" id="A0A1M6IWR2"/>
<evidence type="ECO:0000256" key="3">
    <source>
        <dbReference type="ARBA" id="ARBA00022737"/>
    </source>
</evidence>
<evidence type="ECO:0000256" key="1">
    <source>
        <dbReference type="ARBA" id="ARBA00004496"/>
    </source>
</evidence>
<keyword evidence="10" id="KW-1185">Reference proteome</keyword>
<dbReference type="InterPro" id="IPR051476">
    <property type="entry name" value="Bac_ResReg_Asp_Phosphatase"/>
</dbReference>
<evidence type="ECO:0000256" key="5">
    <source>
        <dbReference type="ARBA" id="ARBA00038253"/>
    </source>
</evidence>
<evidence type="ECO:0000313" key="9">
    <source>
        <dbReference type="EMBL" id="SHJ38867.1"/>
    </source>
</evidence>
<dbReference type="Gene3D" id="1.25.40.10">
    <property type="entry name" value="Tetratricopeptide repeat domain"/>
    <property type="match status" value="3"/>
</dbReference>
<dbReference type="EMBL" id="FQZV01000023">
    <property type="protein sequence ID" value="SHJ38867.1"/>
    <property type="molecule type" value="Genomic_DNA"/>
</dbReference>
<evidence type="ECO:0000313" key="10">
    <source>
        <dbReference type="Proteomes" id="UP000184536"/>
    </source>
</evidence>
<dbReference type="PANTHER" id="PTHR46630:SF1">
    <property type="entry name" value="TETRATRICOPEPTIDE REPEAT PROTEIN 29"/>
    <property type="match status" value="1"/>
</dbReference>
<dbReference type="STRING" id="1121919.SAMN02745975_01970"/>
<gene>
    <name evidence="9" type="ORF">SAMN02745975_01970</name>
</gene>
<feature type="coiled-coil region" evidence="7">
    <location>
        <begin position="216"/>
        <end position="277"/>
    </location>
</feature>
<evidence type="ECO:0000256" key="2">
    <source>
        <dbReference type="ARBA" id="ARBA00022490"/>
    </source>
</evidence>
<dbReference type="InterPro" id="IPR011990">
    <property type="entry name" value="TPR-like_helical_dom_sf"/>
</dbReference>
<comment type="similarity">
    <text evidence="5">Belongs to the Rap family.</text>
</comment>
<comment type="subcellular location">
    <subcellularLocation>
        <location evidence="1">Cytoplasm</location>
    </subcellularLocation>
</comment>
<accession>A0A1M6IWR2</accession>
<dbReference type="PROSITE" id="PS50005">
    <property type="entry name" value="TPR"/>
    <property type="match status" value="2"/>
</dbReference>
<dbReference type="Proteomes" id="UP000184536">
    <property type="component" value="Unassembled WGS sequence"/>
</dbReference>
<dbReference type="GO" id="GO:0003677">
    <property type="term" value="F:DNA binding"/>
    <property type="evidence" value="ECO:0007669"/>
    <property type="project" value="InterPro"/>
</dbReference>
<dbReference type="InterPro" id="IPR010982">
    <property type="entry name" value="Lambda_DNA-bd_dom_sf"/>
</dbReference>
<dbReference type="Pfam" id="PF01381">
    <property type="entry name" value="HTH_3"/>
    <property type="match status" value="1"/>
</dbReference>